<gene>
    <name evidence="3" type="ORF">YALI1_C02487g</name>
</gene>
<keyword evidence="2" id="KW-0732">Signal</keyword>
<dbReference type="VEuPathDB" id="FungiDB:YALI1_C02487g"/>
<name>A0A1D8N9A8_YARLL</name>
<sequence length="361" mass="37489">MRTSFLLFAFLATTTVADNNPAAAATDITIGDVIDLSKLLEATQDALSDSDIADHVDEVVGVKDAVDNLFSSVSSIQNQIPDVIAEINPCAHLTFSPDGWPNGQIELGSEDQLEPNKDCNGTATLRLDRRDAAVDHLMDDVGFVLEMYGPLTSLVLDQATPSPELLRGATRIEDISHQLDAWFNQVNATIKATAELKPEPSFTTLVTHVSSLPDSVNPDVGLDNGKDNGEGNQGGFNGKNDGIGGGMGNGNGNGNQNVGGYNGNNNGQGGGTHNGNGNGNGNHGGYNGNNNGNGGGTHNGQNNGNGNGGSGGKGGVGGVSHVSHVPHKSYVPHVPSHVPYVPQPHSRVSYTPPWLQHGHGY</sequence>
<dbReference type="KEGG" id="yli:2909115"/>
<evidence type="ECO:0000313" key="4">
    <source>
        <dbReference type="Proteomes" id="UP000182444"/>
    </source>
</evidence>
<evidence type="ECO:0000256" key="1">
    <source>
        <dbReference type="SAM" id="MobiDB-lite"/>
    </source>
</evidence>
<evidence type="ECO:0008006" key="5">
    <source>
        <dbReference type="Google" id="ProtNLM"/>
    </source>
</evidence>
<evidence type="ECO:0000256" key="2">
    <source>
        <dbReference type="SAM" id="SignalP"/>
    </source>
</evidence>
<dbReference type="VEuPathDB" id="FungiDB:YALI0_C01782g"/>
<dbReference type="Proteomes" id="UP000182444">
    <property type="component" value="Chromosome 1C"/>
</dbReference>
<feature type="region of interest" description="Disordered" evidence="1">
    <location>
        <begin position="213"/>
        <end position="329"/>
    </location>
</feature>
<feature type="signal peptide" evidence="2">
    <location>
        <begin position="1"/>
        <end position="17"/>
    </location>
</feature>
<reference evidence="3 4" key="1">
    <citation type="journal article" date="2016" name="PLoS ONE">
        <title>Sequence Assembly of Yarrowia lipolytica Strain W29/CLIB89 Shows Transposable Element Diversity.</title>
        <authorList>
            <person name="Magnan C."/>
            <person name="Yu J."/>
            <person name="Chang I."/>
            <person name="Jahn E."/>
            <person name="Kanomata Y."/>
            <person name="Wu J."/>
            <person name="Zeller M."/>
            <person name="Oakes M."/>
            <person name="Baldi P."/>
            <person name="Sandmeyer S."/>
        </authorList>
    </citation>
    <scope>NUCLEOTIDE SEQUENCE [LARGE SCALE GENOMIC DNA]</scope>
    <source>
        <strain evidence="4">CLIB89(W29)</strain>
    </source>
</reference>
<evidence type="ECO:0000313" key="3">
    <source>
        <dbReference type="EMBL" id="AOW02212.1"/>
    </source>
</evidence>
<feature type="compositionally biased region" description="Gly residues" evidence="1">
    <location>
        <begin position="260"/>
        <end position="318"/>
    </location>
</feature>
<feature type="chain" id="PRO_5043500999" description="Cell wall protein" evidence="2">
    <location>
        <begin position="18"/>
        <end position="361"/>
    </location>
</feature>
<dbReference type="RefSeq" id="XP_501340.1">
    <property type="nucleotide sequence ID" value="XM_501340.3"/>
</dbReference>
<feature type="compositionally biased region" description="Low complexity" evidence="1">
    <location>
        <begin position="319"/>
        <end position="329"/>
    </location>
</feature>
<dbReference type="AlphaFoldDB" id="A0A1D8N9A8"/>
<proteinExistence type="predicted"/>
<protein>
    <recommendedName>
        <fullName evidence="5">Cell wall protein</fullName>
    </recommendedName>
</protein>
<dbReference type="EMBL" id="CP017555">
    <property type="protein sequence ID" value="AOW02212.1"/>
    <property type="molecule type" value="Genomic_DNA"/>
</dbReference>
<feature type="compositionally biased region" description="Gly residues" evidence="1">
    <location>
        <begin position="231"/>
        <end position="253"/>
    </location>
</feature>
<dbReference type="GeneID" id="2909115"/>
<organism evidence="3 4">
    <name type="scientific">Yarrowia lipolytica</name>
    <name type="common">Candida lipolytica</name>
    <dbReference type="NCBI Taxonomy" id="4952"/>
    <lineage>
        <taxon>Eukaryota</taxon>
        <taxon>Fungi</taxon>
        <taxon>Dikarya</taxon>
        <taxon>Ascomycota</taxon>
        <taxon>Saccharomycotina</taxon>
        <taxon>Dipodascomycetes</taxon>
        <taxon>Dipodascales</taxon>
        <taxon>Dipodascales incertae sedis</taxon>
        <taxon>Yarrowia</taxon>
    </lineage>
</organism>
<accession>A0A1D8N9A8</accession>